<geneLocation type="plasmid" evidence="9">
    <name>pVPS92-VEB</name>
</geneLocation>
<evidence type="ECO:0000256" key="3">
    <source>
        <dbReference type="ARBA" id="ARBA00022741"/>
    </source>
</evidence>
<evidence type="ECO:0000256" key="4">
    <source>
        <dbReference type="ARBA" id="ARBA00022763"/>
    </source>
</evidence>
<accession>A0A1B1LR34</accession>
<keyword evidence="3" id="KW-0547">Nucleotide-binding</keyword>
<evidence type="ECO:0000256" key="6">
    <source>
        <dbReference type="ARBA" id="ARBA00023125"/>
    </source>
</evidence>
<organism evidence="9">
    <name type="scientific">Vibrio parahaemolyticus</name>
    <dbReference type="NCBI Taxonomy" id="670"/>
    <lineage>
        <taxon>Bacteria</taxon>
        <taxon>Pseudomonadati</taxon>
        <taxon>Pseudomonadota</taxon>
        <taxon>Gammaproteobacteria</taxon>
        <taxon>Vibrionales</taxon>
        <taxon>Vibrionaceae</taxon>
        <taxon>Vibrio</taxon>
    </lineage>
</organism>
<comment type="similarity">
    <text evidence="1">Belongs to the RecA family.</text>
</comment>
<evidence type="ECO:0000256" key="5">
    <source>
        <dbReference type="ARBA" id="ARBA00022840"/>
    </source>
</evidence>
<proteinExistence type="inferred from homology"/>
<dbReference type="AlphaFoldDB" id="A0A1B1LR34"/>
<dbReference type="InterPro" id="IPR027417">
    <property type="entry name" value="P-loop_NTPase"/>
</dbReference>
<dbReference type="SUPFAM" id="SSF52540">
    <property type="entry name" value="P-loop containing nucleoside triphosphate hydrolases"/>
    <property type="match status" value="1"/>
</dbReference>
<keyword evidence="4" id="KW-0227">DNA damage</keyword>
<dbReference type="InterPro" id="IPR013765">
    <property type="entry name" value="DNA_recomb/repair_RecA"/>
</dbReference>
<sequence>METQLSIAPPAICSSIEHSTLQQSSITTGVLAIDTILGTDGYSADRMIEVAGMPGTGKTTLVLHSIACCQSMGLTAAYLEPECALDLRYAETLGVDLNNLIFGQPKTAEQCFEMALSLLASKTVKMLVIDSIASLVPRSQYRNDNWEDKDDAIEMSRLLAKWFSKLRLALKGTDSVVIFTNQLRSKTSQFGDAYYVSYGGIPVERFMATRLLLSKGNEILLRKFPVGQHCIIDVVKHKDGLCGNRTQIPLLYRKGFSISYDTMTKALRYGILTRTRYGYYAFGKLLGVTGKHAKDTLDKTPKLRLLIHREVLKSWVNGNDGAG</sequence>
<dbReference type="InterPro" id="IPR020588">
    <property type="entry name" value="RecA_ATP-bd"/>
</dbReference>
<dbReference type="Pfam" id="PF00154">
    <property type="entry name" value="RecA_N"/>
    <property type="match status" value="1"/>
</dbReference>
<evidence type="ECO:0000256" key="1">
    <source>
        <dbReference type="ARBA" id="ARBA00009391"/>
    </source>
</evidence>
<dbReference type="RefSeq" id="WP_079324674.1">
    <property type="nucleotide sequence ID" value="NZ_JAESOU010000022.1"/>
</dbReference>
<dbReference type="EMBL" id="KU356480">
    <property type="protein sequence ID" value="ANS55513.1"/>
    <property type="molecule type" value="Genomic_DNA"/>
</dbReference>
<dbReference type="GO" id="GO:0003697">
    <property type="term" value="F:single-stranded DNA binding"/>
    <property type="evidence" value="ECO:0007669"/>
    <property type="project" value="InterPro"/>
</dbReference>
<dbReference type="PANTHER" id="PTHR45900:SF1">
    <property type="entry name" value="MITOCHONDRIAL DNA REPAIR PROTEIN RECA HOMOLOG-RELATED"/>
    <property type="match status" value="1"/>
</dbReference>
<dbReference type="PANTHER" id="PTHR45900">
    <property type="entry name" value="RECA"/>
    <property type="match status" value="1"/>
</dbReference>
<evidence type="ECO:0000256" key="2">
    <source>
        <dbReference type="ARBA" id="ARBA00015553"/>
    </source>
</evidence>
<reference evidence="9" key="1">
    <citation type="journal article" date="2016" name="Antimicrob. Agents Chemother.">
        <title>Genetic Characterization of a blaVEB-2-carrying plasmid in Vibrio parahaemolyticus.</title>
        <authorList>
            <person name="Li R."/>
            <person name="Ye L."/>
            <person name="Zheng Z."/>
            <person name="Chan E.W."/>
            <person name="Chen S."/>
        </authorList>
    </citation>
    <scope>NUCLEOTIDE SEQUENCE</scope>
    <source>
        <strain evidence="9">VPS92</strain>
        <plasmid evidence="9">pVPS92-VEB</plasmid>
    </source>
</reference>
<keyword evidence="6" id="KW-0238">DNA-binding</keyword>
<dbReference type="PRINTS" id="PR00142">
    <property type="entry name" value="RECA"/>
</dbReference>
<dbReference type="GO" id="GO:0140664">
    <property type="term" value="F:ATP-dependent DNA damage sensor activity"/>
    <property type="evidence" value="ECO:0007669"/>
    <property type="project" value="InterPro"/>
</dbReference>
<evidence type="ECO:0000256" key="8">
    <source>
        <dbReference type="ARBA" id="ARBA00023204"/>
    </source>
</evidence>
<dbReference type="GO" id="GO:0006281">
    <property type="term" value="P:DNA repair"/>
    <property type="evidence" value="ECO:0007669"/>
    <property type="project" value="UniProtKB-KW"/>
</dbReference>
<dbReference type="GO" id="GO:0006310">
    <property type="term" value="P:DNA recombination"/>
    <property type="evidence" value="ECO:0007669"/>
    <property type="project" value="UniProtKB-KW"/>
</dbReference>
<dbReference type="GO" id="GO:0005829">
    <property type="term" value="C:cytosol"/>
    <property type="evidence" value="ECO:0007669"/>
    <property type="project" value="TreeGrafter"/>
</dbReference>
<evidence type="ECO:0000313" key="9">
    <source>
        <dbReference type="EMBL" id="ANS55513.1"/>
    </source>
</evidence>
<name>A0A1B1LR34_VIBPH</name>
<dbReference type="Gene3D" id="3.40.50.300">
    <property type="entry name" value="P-loop containing nucleotide triphosphate hydrolases"/>
    <property type="match status" value="1"/>
</dbReference>
<dbReference type="PROSITE" id="PS50162">
    <property type="entry name" value="RECA_2"/>
    <property type="match status" value="1"/>
</dbReference>
<protein>
    <recommendedName>
        <fullName evidence="2">Protein RecA</fullName>
    </recommendedName>
</protein>
<keyword evidence="5" id="KW-0067">ATP-binding</keyword>
<dbReference type="GO" id="GO:0005524">
    <property type="term" value="F:ATP binding"/>
    <property type="evidence" value="ECO:0007669"/>
    <property type="project" value="UniProtKB-KW"/>
</dbReference>
<dbReference type="InterPro" id="IPR049428">
    <property type="entry name" value="RecA-like_N"/>
</dbReference>
<keyword evidence="9" id="KW-0614">Plasmid</keyword>
<keyword evidence="8" id="KW-0234">DNA repair</keyword>
<evidence type="ECO:0000256" key="7">
    <source>
        <dbReference type="ARBA" id="ARBA00023172"/>
    </source>
</evidence>
<keyword evidence="7" id="KW-0233">DNA recombination</keyword>